<reference evidence="6" key="1">
    <citation type="journal article" date="2021" name="Nat. Commun.">
        <title>Genetic determinants of endophytism in the Arabidopsis root mycobiome.</title>
        <authorList>
            <person name="Mesny F."/>
            <person name="Miyauchi S."/>
            <person name="Thiergart T."/>
            <person name="Pickel B."/>
            <person name="Atanasova L."/>
            <person name="Karlsson M."/>
            <person name="Huettel B."/>
            <person name="Barry K.W."/>
            <person name="Haridas S."/>
            <person name="Chen C."/>
            <person name="Bauer D."/>
            <person name="Andreopoulos W."/>
            <person name="Pangilinan J."/>
            <person name="LaButti K."/>
            <person name="Riley R."/>
            <person name="Lipzen A."/>
            <person name="Clum A."/>
            <person name="Drula E."/>
            <person name="Henrissat B."/>
            <person name="Kohler A."/>
            <person name="Grigoriev I.V."/>
            <person name="Martin F.M."/>
            <person name="Hacquard S."/>
        </authorList>
    </citation>
    <scope>NUCLEOTIDE SEQUENCE</scope>
    <source>
        <strain evidence="6">MPI-CAGE-AT-0016</strain>
    </source>
</reference>
<comment type="similarity">
    <text evidence="1">Belongs to the peptidase S33 family.</text>
</comment>
<evidence type="ECO:0000256" key="1">
    <source>
        <dbReference type="ARBA" id="ARBA00010088"/>
    </source>
</evidence>
<dbReference type="Pfam" id="PF08386">
    <property type="entry name" value="Abhydrolase_4"/>
    <property type="match status" value="1"/>
</dbReference>
<feature type="region of interest" description="Disordered" evidence="3">
    <location>
        <begin position="1"/>
        <end position="20"/>
    </location>
</feature>
<dbReference type="PANTHER" id="PTHR43248:SF25">
    <property type="entry name" value="AB HYDROLASE-1 DOMAIN-CONTAINING PROTEIN-RELATED"/>
    <property type="match status" value="1"/>
</dbReference>
<proteinExistence type="inferred from homology"/>
<gene>
    <name evidence="6" type="ORF">B0T11DRAFT_56646</name>
</gene>
<dbReference type="InterPro" id="IPR013595">
    <property type="entry name" value="Pept_S33_TAP-like_C"/>
</dbReference>
<dbReference type="InterPro" id="IPR000073">
    <property type="entry name" value="AB_hydrolase_1"/>
</dbReference>
<comment type="caution">
    <text evidence="6">The sequence shown here is derived from an EMBL/GenBank/DDBJ whole genome shotgun (WGS) entry which is preliminary data.</text>
</comment>
<evidence type="ECO:0000313" key="6">
    <source>
        <dbReference type="EMBL" id="KAH7367660.1"/>
    </source>
</evidence>
<organism evidence="6 7">
    <name type="scientific">Plectosphaerella cucumerina</name>
    <dbReference type="NCBI Taxonomy" id="40658"/>
    <lineage>
        <taxon>Eukaryota</taxon>
        <taxon>Fungi</taxon>
        <taxon>Dikarya</taxon>
        <taxon>Ascomycota</taxon>
        <taxon>Pezizomycotina</taxon>
        <taxon>Sordariomycetes</taxon>
        <taxon>Hypocreomycetidae</taxon>
        <taxon>Glomerellales</taxon>
        <taxon>Plectosphaerellaceae</taxon>
        <taxon>Plectosphaerella</taxon>
    </lineage>
</organism>
<keyword evidence="7" id="KW-1185">Reference proteome</keyword>
<dbReference type="GO" id="GO:0016787">
    <property type="term" value="F:hydrolase activity"/>
    <property type="evidence" value="ECO:0007669"/>
    <property type="project" value="UniProtKB-KW"/>
</dbReference>
<sequence length="575" mass="64148">MSLRGDKRPRRRRRRHRHGWSSSTSASCIFKIMIATGTIIAALGFGALVGAQSSGADWAWTDIEPSRTLEWHKCFDCNGQCEGQLDCARLDVPMDWQNPSDDLRVVLAITRMPAVNRTNYLGPVILNPGGTGGSGNYVLRLYGKYIQSVVGDNHDLISFDPRGIGASTPRYQCFDSPEEQNIWDLQEPGIFGAYAGNEADLYARALAYSQQCERNVRKTGLVEHSGTTYIARDMLEIVNQGSHENLRFWGFSYGTVIGGVFAAMFPDRVERLLSDANVGYLEWFKGTHRNFLNETEIAMDAFYHHCHKVGPDMCAFYESSPSAIELKLANLFESLKKTPIIVPASKCAGGPSRPEIVTWSKVKKYLRDALYQPYFEWTYFANILAALDKGDGRPFYQWYNPPGYPSAPFCGAAVSPFEPLPGMPSGTKDAYPFMRCADRSENGDNTFEEAVEAIEELIRWSPSTGAANADNVFRCIGRTVQPKWRYEGYFNETTKHPILYVNNIGDAITPMVSAKLNSAGFPGSVVLQQNSLGHTFLAAPSNCTEKHIREYFQTGKLPEEGTQCEGNTEPFWPPL</sequence>
<dbReference type="InterPro" id="IPR051601">
    <property type="entry name" value="Serine_prot/Carboxylest_S33"/>
</dbReference>
<evidence type="ECO:0000256" key="3">
    <source>
        <dbReference type="SAM" id="MobiDB-lite"/>
    </source>
</evidence>
<dbReference type="AlphaFoldDB" id="A0A8K0TM16"/>
<evidence type="ECO:0000259" key="5">
    <source>
        <dbReference type="Pfam" id="PF08386"/>
    </source>
</evidence>
<evidence type="ECO:0000259" key="4">
    <source>
        <dbReference type="Pfam" id="PF00561"/>
    </source>
</evidence>
<name>A0A8K0TM16_9PEZI</name>
<dbReference type="InterPro" id="IPR029058">
    <property type="entry name" value="AB_hydrolase_fold"/>
</dbReference>
<dbReference type="OrthoDB" id="425534at2759"/>
<dbReference type="Pfam" id="PF00561">
    <property type="entry name" value="Abhydrolase_1"/>
    <property type="match status" value="1"/>
</dbReference>
<evidence type="ECO:0000256" key="2">
    <source>
        <dbReference type="ARBA" id="ARBA00022801"/>
    </source>
</evidence>
<accession>A0A8K0TM16</accession>
<dbReference type="Proteomes" id="UP000813385">
    <property type="component" value="Unassembled WGS sequence"/>
</dbReference>
<dbReference type="PANTHER" id="PTHR43248">
    <property type="entry name" value="2-SUCCINYL-6-HYDROXY-2,4-CYCLOHEXADIENE-1-CARBOXYLATE SYNTHASE"/>
    <property type="match status" value="1"/>
</dbReference>
<dbReference type="EMBL" id="JAGPXD010000002">
    <property type="protein sequence ID" value="KAH7367660.1"/>
    <property type="molecule type" value="Genomic_DNA"/>
</dbReference>
<feature type="domain" description="Peptidase S33 tripeptidyl aminopeptidase-like C-terminal" evidence="5">
    <location>
        <begin position="464"/>
        <end position="564"/>
    </location>
</feature>
<protein>
    <submittedName>
        <fullName evidence="6">TAP-like protein-domain-containing protein</fullName>
    </submittedName>
</protein>
<evidence type="ECO:0000313" key="7">
    <source>
        <dbReference type="Proteomes" id="UP000813385"/>
    </source>
</evidence>
<dbReference type="PROSITE" id="PS51257">
    <property type="entry name" value="PROKAR_LIPOPROTEIN"/>
    <property type="match status" value="1"/>
</dbReference>
<dbReference type="Gene3D" id="3.40.50.1820">
    <property type="entry name" value="alpha/beta hydrolase"/>
    <property type="match status" value="1"/>
</dbReference>
<feature type="compositionally biased region" description="Basic residues" evidence="3">
    <location>
        <begin position="7"/>
        <end position="19"/>
    </location>
</feature>
<dbReference type="SUPFAM" id="SSF53474">
    <property type="entry name" value="alpha/beta-Hydrolases"/>
    <property type="match status" value="1"/>
</dbReference>
<feature type="domain" description="AB hydrolase-1" evidence="4">
    <location>
        <begin position="123"/>
        <end position="283"/>
    </location>
</feature>
<keyword evidence="2" id="KW-0378">Hydrolase</keyword>